<evidence type="ECO:0000256" key="1">
    <source>
        <dbReference type="SAM" id="MobiDB-lite"/>
    </source>
</evidence>
<accession>A0A4U8V1H2</accession>
<sequence>MGLRKQFVKAYDRDRTTAMSNVVVALGSWILDVILYFDITQKFTELVPKDLKIAYNLVAAGIVGYGYWFSQIAYDHGTPFLVFRIIVYTVYRLVRSILWCYRTWTIDGQENEPEPVMSMDCIMVKPKRTSKKAQLEDPGRQHKLNSIKETLPEVESRNPRSSSNVNDSEA</sequence>
<evidence type="ECO:0000313" key="3">
    <source>
        <dbReference type="EMBL" id="TMS39760.1"/>
    </source>
</evidence>
<reference evidence="3" key="1">
    <citation type="submission" date="2013-11" db="EMBL/GenBank/DDBJ databases">
        <authorList>
            <person name="Sternberg P."/>
            <person name="Dillman A."/>
            <person name="Macchietto M."/>
        </authorList>
    </citation>
    <scope>NUCLEOTIDE SEQUENCE</scope>
    <source>
        <strain evidence="3">ALL</strain>
    </source>
</reference>
<proteinExistence type="predicted"/>
<dbReference type="AlphaFoldDB" id="A0A4U8V1H2"/>
<comment type="caution">
    <text evidence="3">The sequence shown here is derived from an EMBL/GenBank/DDBJ whole genome shotgun (WGS) entry which is preliminary data.</text>
</comment>
<feature type="transmembrane region" description="Helical" evidence="2">
    <location>
        <begin position="76"/>
        <end position="94"/>
    </location>
</feature>
<keyword evidence="2" id="KW-1133">Transmembrane helix</keyword>
<name>A0A4U8V1H2_STECR</name>
<keyword evidence="2" id="KW-0472">Membrane</keyword>
<organism evidence="3">
    <name type="scientific">Steinernema carpocapsae</name>
    <name type="common">Entomopathogenic nematode</name>
    <dbReference type="NCBI Taxonomy" id="34508"/>
    <lineage>
        <taxon>Eukaryota</taxon>
        <taxon>Metazoa</taxon>
        <taxon>Ecdysozoa</taxon>
        <taxon>Nematoda</taxon>
        <taxon>Chromadorea</taxon>
        <taxon>Rhabditida</taxon>
        <taxon>Tylenchina</taxon>
        <taxon>Panagrolaimomorpha</taxon>
        <taxon>Strongyloidoidea</taxon>
        <taxon>Steinernematidae</taxon>
        <taxon>Steinernema</taxon>
    </lineage>
</organism>
<reference evidence="3" key="3">
    <citation type="journal article" date="2019" name="G3 (Bethesda)">
        <title>Hybrid Assembly of the Genome of the Entomopathogenic Nematode Steinernema carpocapsae Identifies the X-Chromosome.</title>
        <authorList>
            <person name="Serra L."/>
            <person name="Macchietto M."/>
            <person name="Macias-Munoz A."/>
            <person name="McGill C.J."/>
            <person name="Rodriguez I.M."/>
            <person name="Rodriguez B."/>
            <person name="Murad R."/>
            <person name="Mortazavi A."/>
        </authorList>
    </citation>
    <scope>NUCLEOTIDE SEQUENCE [LARGE SCALE GENOMIC DNA]</scope>
    <source>
        <strain evidence="3">ALL</strain>
    </source>
</reference>
<feature type="region of interest" description="Disordered" evidence="1">
    <location>
        <begin position="129"/>
        <end position="170"/>
    </location>
</feature>
<keyword evidence="2" id="KW-0812">Transmembrane</keyword>
<feature type="compositionally biased region" description="Polar residues" evidence="1">
    <location>
        <begin position="159"/>
        <end position="170"/>
    </location>
</feature>
<reference evidence="3" key="2">
    <citation type="journal article" date="2015" name="Genome Biol.">
        <title>Comparative genomics of Steinernema reveals deeply conserved gene regulatory networks.</title>
        <authorList>
            <person name="Dillman A.R."/>
            <person name="Macchietto M."/>
            <person name="Porter C.F."/>
            <person name="Rogers A."/>
            <person name="Williams B."/>
            <person name="Antoshechkin I."/>
            <person name="Lee M.M."/>
            <person name="Goodwin Z."/>
            <person name="Lu X."/>
            <person name="Lewis E.E."/>
            <person name="Goodrich-Blair H."/>
            <person name="Stock S.P."/>
            <person name="Adams B.J."/>
            <person name="Sternberg P.W."/>
            <person name="Mortazavi A."/>
        </authorList>
    </citation>
    <scope>NUCLEOTIDE SEQUENCE [LARGE SCALE GENOMIC DNA]</scope>
    <source>
        <strain evidence="3">ALL</strain>
    </source>
</reference>
<protein>
    <submittedName>
        <fullName evidence="3">Uncharacterized protein</fullName>
    </submittedName>
</protein>
<dbReference type="EMBL" id="AZBU02000001">
    <property type="protein sequence ID" value="TMS39760.1"/>
    <property type="molecule type" value="Genomic_DNA"/>
</dbReference>
<gene>
    <name evidence="3" type="ORF">L596_006241</name>
</gene>
<feature type="transmembrane region" description="Helical" evidence="2">
    <location>
        <begin position="51"/>
        <end position="70"/>
    </location>
</feature>
<feature type="transmembrane region" description="Helical" evidence="2">
    <location>
        <begin position="20"/>
        <end position="39"/>
    </location>
</feature>
<evidence type="ECO:0000256" key="2">
    <source>
        <dbReference type="SAM" id="Phobius"/>
    </source>
</evidence>